<proteinExistence type="predicted"/>
<feature type="chain" id="PRO_5040758400" evidence="1">
    <location>
        <begin position="29"/>
        <end position="141"/>
    </location>
</feature>
<feature type="signal peptide" evidence="1">
    <location>
        <begin position="1"/>
        <end position="28"/>
    </location>
</feature>
<dbReference type="RefSeq" id="WP_250828184.1">
    <property type="nucleotide sequence ID" value="NZ_JAMOIL010000023.1"/>
</dbReference>
<evidence type="ECO:0000313" key="3">
    <source>
        <dbReference type="Proteomes" id="UP001139485"/>
    </source>
</evidence>
<keyword evidence="1" id="KW-0732">Signal</keyword>
<evidence type="ECO:0000256" key="1">
    <source>
        <dbReference type="SAM" id="SignalP"/>
    </source>
</evidence>
<sequence>MKKCVVSFLLLLLTSAGLVVVSGAPATAECPYTSCGTPVVRSASLQAKARNRAIIVARPVMGRSAEYPGVLVVTLVNSRGKVKTKSVRYRGDGTRRTIYVDGLRRGRWSYTVIFLPEDSTLRWATASGTTKWVKGRKRARN</sequence>
<dbReference type="AlphaFoldDB" id="A0A9X2DAK9"/>
<organism evidence="2 3">
    <name type="scientific">Nocardioides bruguierae</name>
    <dbReference type="NCBI Taxonomy" id="2945102"/>
    <lineage>
        <taxon>Bacteria</taxon>
        <taxon>Bacillati</taxon>
        <taxon>Actinomycetota</taxon>
        <taxon>Actinomycetes</taxon>
        <taxon>Propionibacteriales</taxon>
        <taxon>Nocardioidaceae</taxon>
        <taxon>Nocardioides</taxon>
    </lineage>
</organism>
<protein>
    <submittedName>
        <fullName evidence="2">Uncharacterized protein</fullName>
    </submittedName>
</protein>
<keyword evidence="3" id="KW-1185">Reference proteome</keyword>
<reference evidence="2" key="1">
    <citation type="submission" date="2022-05" db="EMBL/GenBank/DDBJ databases">
        <authorList>
            <person name="Tuo L."/>
        </authorList>
    </citation>
    <scope>NUCLEOTIDE SEQUENCE</scope>
    <source>
        <strain evidence="2">BSK12Z-4</strain>
    </source>
</reference>
<comment type="caution">
    <text evidence="2">The sequence shown here is derived from an EMBL/GenBank/DDBJ whole genome shotgun (WGS) entry which is preliminary data.</text>
</comment>
<dbReference type="Proteomes" id="UP001139485">
    <property type="component" value="Unassembled WGS sequence"/>
</dbReference>
<dbReference type="EMBL" id="JAMOIL010000023">
    <property type="protein sequence ID" value="MCM0621857.1"/>
    <property type="molecule type" value="Genomic_DNA"/>
</dbReference>
<gene>
    <name evidence="2" type="ORF">M8330_16320</name>
</gene>
<accession>A0A9X2DAK9</accession>
<evidence type="ECO:0000313" key="2">
    <source>
        <dbReference type="EMBL" id="MCM0621857.1"/>
    </source>
</evidence>
<name>A0A9X2DAK9_9ACTN</name>